<dbReference type="SMART" id="SM00369">
    <property type="entry name" value="LRR_TYP"/>
    <property type="match status" value="5"/>
</dbReference>
<dbReference type="Pfam" id="PF13855">
    <property type="entry name" value="LRR_8"/>
    <property type="match status" value="1"/>
</dbReference>
<keyword evidence="5" id="KW-0325">Glycoprotein</keyword>
<dbReference type="InterPro" id="IPR000225">
    <property type="entry name" value="Armadillo"/>
</dbReference>
<dbReference type="Proteomes" id="UP001187531">
    <property type="component" value="Unassembled WGS sequence"/>
</dbReference>
<reference evidence="11" key="1">
    <citation type="submission" date="2023-07" db="EMBL/GenBank/DDBJ databases">
        <title>Chromosome-level genome assembly of Artemia franciscana.</title>
        <authorList>
            <person name="Jo E."/>
        </authorList>
    </citation>
    <scope>NUCLEOTIDE SEQUENCE</scope>
    <source>
        <tissue evidence="11">Whole body</tissue>
    </source>
</reference>
<dbReference type="InterPro" id="IPR050467">
    <property type="entry name" value="LRFN"/>
</dbReference>
<feature type="compositionally biased region" description="Acidic residues" evidence="7">
    <location>
        <begin position="636"/>
        <end position="648"/>
    </location>
</feature>
<dbReference type="FunFam" id="3.80.10.10:FF:000082">
    <property type="entry name" value="Leucine-rich repeat-containing 24"/>
    <property type="match status" value="1"/>
</dbReference>
<feature type="chain" id="PRO_5041721803" description="Ig-like domain-containing protein" evidence="9">
    <location>
        <begin position="20"/>
        <end position="648"/>
    </location>
</feature>
<keyword evidence="2 9" id="KW-0732">Signal</keyword>
<feature type="region of interest" description="Disordered" evidence="7">
    <location>
        <begin position="595"/>
        <end position="648"/>
    </location>
</feature>
<dbReference type="InterPro" id="IPR013783">
    <property type="entry name" value="Ig-like_fold"/>
</dbReference>
<dbReference type="Gene3D" id="2.60.40.10">
    <property type="entry name" value="Immunoglobulins"/>
    <property type="match status" value="1"/>
</dbReference>
<dbReference type="PROSITE" id="PS51450">
    <property type="entry name" value="LRR"/>
    <property type="match status" value="1"/>
</dbReference>
<feature type="compositionally biased region" description="Basic and acidic residues" evidence="7">
    <location>
        <begin position="621"/>
        <end position="635"/>
    </location>
</feature>
<dbReference type="InterPro" id="IPR001611">
    <property type="entry name" value="Leu-rich_rpt"/>
</dbReference>
<dbReference type="Pfam" id="PF07679">
    <property type="entry name" value="I-set"/>
    <property type="match status" value="1"/>
</dbReference>
<comment type="caution">
    <text evidence="11">The sequence shown here is derived from an EMBL/GenBank/DDBJ whole genome shotgun (WGS) entry which is preliminary data.</text>
</comment>
<dbReference type="PROSITE" id="PS51257">
    <property type="entry name" value="PROKAR_LIPOPROTEIN"/>
    <property type="match status" value="1"/>
</dbReference>
<dbReference type="PROSITE" id="PS50835">
    <property type="entry name" value="IG_LIKE"/>
    <property type="match status" value="1"/>
</dbReference>
<dbReference type="InterPro" id="IPR032675">
    <property type="entry name" value="LRR_dom_sf"/>
</dbReference>
<dbReference type="InterPro" id="IPR003599">
    <property type="entry name" value="Ig_sub"/>
</dbReference>
<evidence type="ECO:0000256" key="3">
    <source>
        <dbReference type="ARBA" id="ARBA00022737"/>
    </source>
</evidence>
<dbReference type="InterPro" id="IPR003591">
    <property type="entry name" value="Leu-rich_rpt_typical-subtyp"/>
</dbReference>
<keyword evidence="1" id="KW-0433">Leucine-rich repeat</keyword>
<proteinExistence type="predicted"/>
<dbReference type="SMART" id="SM00082">
    <property type="entry name" value="LRRCT"/>
    <property type="match status" value="1"/>
</dbReference>
<feature type="compositionally biased region" description="Polar residues" evidence="7">
    <location>
        <begin position="605"/>
        <end position="619"/>
    </location>
</feature>
<protein>
    <recommendedName>
        <fullName evidence="10">Ig-like domain-containing protein</fullName>
    </recommendedName>
</protein>
<organism evidence="11 12">
    <name type="scientific">Artemia franciscana</name>
    <name type="common">Brine shrimp</name>
    <name type="synonym">Artemia sanfranciscana</name>
    <dbReference type="NCBI Taxonomy" id="6661"/>
    <lineage>
        <taxon>Eukaryota</taxon>
        <taxon>Metazoa</taxon>
        <taxon>Ecdysozoa</taxon>
        <taxon>Arthropoda</taxon>
        <taxon>Crustacea</taxon>
        <taxon>Branchiopoda</taxon>
        <taxon>Anostraca</taxon>
        <taxon>Artemiidae</taxon>
        <taxon>Artemia</taxon>
    </lineage>
</organism>
<dbReference type="Gene3D" id="3.80.10.10">
    <property type="entry name" value="Ribonuclease Inhibitor"/>
    <property type="match status" value="2"/>
</dbReference>
<evidence type="ECO:0000256" key="5">
    <source>
        <dbReference type="ARBA" id="ARBA00023180"/>
    </source>
</evidence>
<sequence length="648" mass="72007">MGSVVKWLIVYTMMAMGSACPDVCVCKWKGGKQTVECVNKNLLAIPSGMDSGSQVLDMSGNTLQMLQRSLFMKLGLINLQKIYLARSRIGHLDDLTFQGLTNLIELDLGDNLLTSVPTGVLANLPALMRLILSRNTIQRIQSGAFKALKDLTTLELSQCEILEIEDGAFLGMKNLEWLKLDGNHIKTLNGQKVLPRSLHGIDLHGNPWNCDCKLSGLRNWLVESNVPNAIESKCSSPERLEGKLIRSINNIDFACYPEITPSSMFLEVAAGRNVSLTCKAHGDPIPRLLWYFKGEKLINTTNEYGHSWHLLNYSDDFEAKSELFLSESTDAENGTFTCVAINRAGSAESNFTLRIITKFEEPVTLPSSFNYVYVAVGAAIAFTLIAVLILVVIFWRCCCHKDRRKGVKNKNLIANESRDSTLSNLSSEKPVHIELKPNPDLINDTTSDSNWTVHNISINDIRWTPSGSSIPAQSQAYFKPLDLSSSDSGGAYGARACSSVSEEKHLDREGYPVDYGLPRPAKLDSRNPYTIQSVSNYPPEAMYSCSYGQVCLPDQKYFQTLSRMNVGSDVSSDSKYKQEIPLREEYVVYNQDVYPSPPEGYKTIYPSQTLVRQGTPQKVSKSHEHPGERPPHESPDEGYDESGDGTEI</sequence>
<dbReference type="SMART" id="SM00409">
    <property type="entry name" value="IG"/>
    <property type="match status" value="1"/>
</dbReference>
<feature type="repeat" description="ARM" evidence="6">
    <location>
        <begin position="122"/>
        <end position="152"/>
    </location>
</feature>
<evidence type="ECO:0000256" key="4">
    <source>
        <dbReference type="ARBA" id="ARBA00023157"/>
    </source>
</evidence>
<evidence type="ECO:0000256" key="8">
    <source>
        <dbReference type="SAM" id="Phobius"/>
    </source>
</evidence>
<dbReference type="InterPro" id="IPR000483">
    <property type="entry name" value="Cys-rich_flank_reg_C"/>
</dbReference>
<feature type="domain" description="Ig-like" evidence="10">
    <location>
        <begin position="257"/>
        <end position="354"/>
    </location>
</feature>
<keyword evidence="8" id="KW-1133">Transmembrane helix</keyword>
<evidence type="ECO:0000256" key="9">
    <source>
        <dbReference type="SAM" id="SignalP"/>
    </source>
</evidence>
<accession>A0AA88HXP6</accession>
<dbReference type="AlphaFoldDB" id="A0AA88HXP6"/>
<feature type="transmembrane region" description="Helical" evidence="8">
    <location>
        <begin position="371"/>
        <end position="395"/>
    </location>
</feature>
<keyword evidence="3" id="KW-0677">Repeat</keyword>
<keyword evidence="8" id="KW-0472">Membrane</keyword>
<name>A0AA88HXP6_ARTSF</name>
<dbReference type="InterPro" id="IPR003598">
    <property type="entry name" value="Ig_sub2"/>
</dbReference>
<evidence type="ECO:0000313" key="11">
    <source>
        <dbReference type="EMBL" id="KAK2717755.1"/>
    </source>
</evidence>
<evidence type="ECO:0000256" key="6">
    <source>
        <dbReference type="PROSITE-ProRule" id="PRU00259"/>
    </source>
</evidence>
<keyword evidence="4" id="KW-1015">Disulfide bond</keyword>
<evidence type="ECO:0000313" key="12">
    <source>
        <dbReference type="Proteomes" id="UP001187531"/>
    </source>
</evidence>
<dbReference type="SUPFAM" id="SSF52058">
    <property type="entry name" value="L domain-like"/>
    <property type="match status" value="1"/>
</dbReference>
<keyword evidence="12" id="KW-1185">Reference proteome</keyword>
<dbReference type="InterPro" id="IPR007110">
    <property type="entry name" value="Ig-like_dom"/>
</dbReference>
<dbReference type="SMART" id="SM00408">
    <property type="entry name" value="IGc2"/>
    <property type="match status" value="1"/>
</dbReference>
<dbReference type="InterPro" id="IPR036179">
    <property type="entry name" value="Ig-like_dom_sf"/>
</dbReference>
<evidence type="ECO:0000259" key="10">
    <source>
        <dbReference type="PROSITE" id="PS50835"/>
    </source>
</evidence>
<dbReference type="PROSITE" id="PS50176">
    <property type="entry name" value="ARM_REPEAT"/>
    <property type="match status" value="1"/>
</dbReference>
<keyword evidence="8" id="KW-0812">Transmembrane</keyword>
<dbReference type="SUPFAM" id="SSF48726">
    <property type="entry name" value="Immunoglobulin"/>
    <property type="match status" value="1"/>
</dbReference>
<dbReference type="PANTHER" id="PTHR45842:SF12">
    <property type="entry name" value="KEKKON 5, ISOFORM A"/>
    <property type="match status" value="1"/>
</dbReference>
<evidence type="ECO:0000256" key="2">
    <source>
        <dbReference type="ARBA" id="ARBA00022729"/>
    </source>
</evidence>
<gene>
    <name evidence="11" type="ORF">QYM36_006523</name>
</gene>
<dbReference type="InterPro" id="IPR013098">
    <property type="entry name" value="Ig_I-set"/>
</dbReference>
<dbReference type="PANTHER" id="PTHR45842">
    <property type="entry name" value="SYNAPTIC ADHESION-LIKE MOLECULE SALM"/>
    <property type="match status" value="1"/>
</dbReference>
<dbReference type="CDD" id="cd00096">
    <property type="entry name" value="Ig"/>
    <property type="match status" value="1"/>
</dbReference>
<feature type="signal peptide" evidence="9">
    <location>
        <begin position="1"/>
        <end position="19"/>
    </location>
</feature>
<dbReference type="EMBL" id="JAVRJZ010000010">
    <property type="protein sequence ID" value="KAK2717755.1"/>
    <property type="molecule type" value="Genomic_DNA"/>
</dbReference>
<evidence type="ECO:0000256" key="1">
    <source>
        <dbReference type="ARBA" id="ARBA00022614"/>
    </source>
</evidence>
<evidence type="ECO:0000256" key="7">
    <source>
        <dbReference type="SAM" id="MobiDB-lite"/>
    </source>
</evidence>